<feature type="transmembrane region" description="Helical" evidence="2">
    <location>
        <begin position="42"/>
        <end position="62"/>
    </location>
</feature>
<evidence type="ECO:0000256" key="1">
    <source>
        <dbReference type="SAM" id="MobiDB-lite"/>
    </source>
</evidence>
<keyword evidence="4" id="KW-1185">Reference proteome</keyword>
<dbReference type="EMBL" id="MU167376">
    <property type="protein sequence ID" value="KAG0141675.1"/>
    <property type="molecule type" value="Genomic_DNA"/>
</dbReference>
<accession>A0A9P6N879</accession>
<dbReference type="Proteomes" id="UP000886653">
    <property type="component" value="Unassembled WGS sequence"/>
</dbReference>
<dbReference type="PANTHER" id="PTHR13132:SF29">
    <property type="entry name" value="ALPHA-(1,6)-FUCOSYLTRANSFERASE"/>
    <property type="match status" value="1"/>
</dbReference>
<evidence type="ECO:0000313" key="3">
    <source>
        <dbReference type="EMBL" id="KAG0141675.1"/>
    </source>
</evidence>
<dbReference type="GO" id="GO:0006487">
    <property type="term" value="P:protein N-linked glycosylation"/>
    <property type="evidence" value="ECO:0007669"/>
    <property type="project" value="TreeGrafter"/>
</dbReference>
<name>A0A9P6N879_9BASI</name>
<dbReference type="GO" id="GO:0046921">
    <property type="term" value="F:alpha-(1-&gt;6)-fucosyltransferase activity"/>
    <property type="evidence" value="ECO:0007669"/>
    <property type="project" value="TreeGrafter"/>
</dbReference>
<evidence type="ECO:0000313" key="4">
    <source>
        <dbReference type="Proteomes" id="UP000886653"/>
    </source>
</evidence>
<keyword evidence="2" id="KW-0472">Membrane</keyword>
<organism evidence="3 4">
    <name type="scientific">Cronartium quercuum f. sp. fusiforme G11</name>
    <dbReference type="NCBI Taxonomy" id="708437"/>
    <lineage>
        <taxon>Eukaryota</taxon>
        <taxon>Fungi</taxon>
        <taxon>Dikarya</taxon>
        <taxon>Basidiomycota</taxon>
        <taxon>Pucciniomycotina</taxon>
        <taxon>Pucciniomycetes</taxon>
        <taxon>Pucciniales</taxon>
        <taxon>Coleosporiaceae</taxon>
        <taxon>Cronartium</taxon>
    </lineage>
</organism>
<reference evidence="3" key="1">
    <citation type="submission" date="2013-11" db="EMBL/GenBank/DDBJ databases">
        <title>Genome sequence of the fusiform rust pathogen reveals effectors for host alternation and coevolution with pine.</title>
        <authorList>
            <consortium name="DOE Joint Genome Institute"/>
            <person name="Smith K."/>
            <person name="Pendleton A."/>
            <person name="Kubisiak T."/>
            <person name="Anderson C."/>
            <person name="Salamov A."/>
            <person name="Aerts A."/>
            <person name="Riley R."/>
            <person name="Clum A."/>
            <person name="Lindquist E."/>
            <person name="Ence D."/>
            <person name="Campbell M."/>
            <person name="Kronenberg Z."/>
            <person name="Feau N."/>
            <person name="Dhillon B."/>
            <person name="Hamelin R."/>
            <person name="Burleigh J."/>
            <person name="Smith J."/>
            <person name="Yandell M."/>
            <person name="Nelson C."/>
            <person name="Grigoriev I."/>
            <person name="Davis J."/>
        </authorList>
    </citation>
    <scope>NUCLEOTIDE SEQUENCE</scope>
    <source>
        <strain evidence="3">G11</strain>
    </source>
</reference>
<proteinExistence type="predicted"/>
<evidence type="ECO:0000256" key="2">
    <source>
        <dbReference type="SAM" id="Phobius"/>
    </source>
</evidence>
<protein>
    <submittedName>
        <fullName evidence="3">Uncharacterized protein</fullName>
    </submittedName>
</protein>
<dbReference type="AlphaFoldDB" id="A0A9P6N879"/>
<comment type="caution">
    <text evidence="3">The sequence shown here is derived from an EMBL/GenBank/DDBJ whole genome shotgun (WGS) entry which is preliminary data.</text>
</comment>
<keyword evidence="2" id="KW-1133">Transmembrane helix</keyword>
<feature type="region of interest" description="Disordered" evidence="1">
    <location>
        <begin position="1"/>
        <end position="30"/>
    </location>
</feature>
<keyword evidence="2" id="KW-0812">Transmembrane</keyword>
<dbReference type="PANTHER" id="PTHR13132">
    <property type="entry name" value="ALPHA- 1,6 -FUCOSYLTRANSFERASE"/>
    <property type="match status" value="1"/>
</dbReference>
<gene>
    <name evidence="3" type="ORF">CROQUDRAFT_110344</name>
</gene>
<sequence length="481" mass="54760">MSTESLVRKPFTGQTPYQKLSEEDWPDPDSPPKKWKFFKTPILLSISGAILALTLLYCAYIISGPQVNPDLPTHRPRIGVSYESDHSATRTSPLPPSAALTASRFNYTILIDDSNWNYGRLTDYFDIAPLSCQPPHDWKEMPRSAFSLSGLNQSDHVYASRYERDGYKSFILENVDKRAIDTHSVWNYLNHRDRKVVLPATQNLHYSLQSLFDMKSAALRDIWRPNKMILDEILKMKKDFNDKMLQSLPTTGHARPKVFSPNSLDLESPLPKKLISVHFRLGDKKYEVESSRPAASNGVMSAYANPKPYLDLVRSFVPDWKTSKNLPMLFVFSDDAKEAIRHFDEEQLLYYPNQRFPLLSPPESKMITDHGWNQAEFNTAPLAVRQKLGSALIRDVTFAVDHSEAIICSSSSNICNLMFHLRGSQEAIGPNPSVRSVDVRWYPTAFCLEMTNLSLDPVKDRDQILAMAPQLAANEKNYIEL</sequence>